<sequence length="714" mass="76211">MHNLRILALPTALIGALLSCATAFQLTSPVDSSITVTYQSPDDGICDTIFPSQQQYTGYLNVPPNKLGSIQQNYSLNTFFWFVEARQNPETAPLTIWLSGGPGSSSMIGLFQETGPCEVIQQMDGSYGTQPRLWGWDRMSNVLFIDQPAQVGFSYDTLTNASYDFLDNTIITPPEAVPAGQEKAPFTFLNGTYPSGNEWATPNTTEIAARASWHFLQSWLAAFPQYNPGTRTNSTAVNATGVNLFAESYGGKYGPAFAYFFEEQNMKRSNGSLPKNRTLEIKLTSLGIINGLVDDLIQDYYYPFFAYNNTYGIQAITQTEELNSIELYSGSDMCADQIKACRTAMNATDPNGEGDVADTNGVCEAAQWTCNNITAAYYSAGYNPYDIRVKNPSPYPGAAYQEYLNNATVQASIGAKVNYTESNNIVQDAFISTGDTIRGDQISDLANLLALGIRVALIYGDADYICNWVGGEAVSYAVAAAVSSSLSSTSSSSSSSSSTSSSTTSTLTSSSSGSSTSSTTSATATSSISYVSGWAQAGYADIVVNSTYVGGAVRQFGNLSFSRIYDAGHMVPYYQPETAFVVFARIIQGTEISTGEPIDLSTFVSSGPQNSTHGNEVPDGWGEDEICWIRAINSTCAEDSISSMLQGSGTVSAGVWYSTSPPAMSSTTSSAATSTSEPPPVGVFTATATPEVSHKSGAMGLRAPAWARFLAGLM</sequence>
<comment type="caution">
    <text evidence="1">The sequence shown here is derived from an EMBL/GenBank/DDBJ whole genome shotgun (WGS) entry which is preliminary data.</text>
</comment>
<proteinExistence type="predicted"/>
<dbReference type="Proteomes" id="UP001320706">
    <property type="component" value="Unassembled WGS sequence"/>
</dbReference>
<protein>
    <submittedName>
        <fullName evidence="1">Uncharacterized protein</fullName>
    </submittedName>
</protein>
<accession>A0ACC3SHL8</accession>
<reference evidence="1" key="1">
    <citation type="submission" date="2024-02" db="EMBL/GenBank/DDBJ databases">
        <title>Metagenome Assembled Genome of Zalaria obscura JY119.</title>
        <authorList>
            <person name="Vighnesh L."/>
            <person name="Jagadeeshwari U."/>
            <person name="Venkata Ramana C."/>
            <person name="Sasikala C."/>
        </authorList>
    </citation>
    <scope>NUCLEOTIDE SEQUENCE</scope>
    <source>
        <strain evidence="1">JY119</strain>
    </source>
</reference>
<name>A0ACC3SHL8_9PEZI</name>
<organism evidence="1 2">
    <name type="scientific">Zalaria obscura</name>
    <dbReference type="NCBI Taxonomy" id="2024903"/>
    <lineage>
        <taxon>Eukaryota</taxon>
        <taxon>Fungi</taxon>
        <taxon>Dikarya</taxon>
        <taxon>Ascomycota</taxon>
        <taxon>Pezizomycotina</taxon>
        <taxon>Dothideomycetes</taxon>
        <taxon>Dothideomycetidae</taxon>
        <taxon>Dothideales</taxon>
        <taxon>Zalariaceae</taxon>
        <taxon>Zalaria</taxon>
    </lineage>
</organism>
<gene>
    <name evidence="1" type="ORF">M8818_002368</name>
</gene>
<dbReference type="EMBL" id="JAMKPW020000010">
    <property type="protein sequence ID" value="KAK8214785.1"/>
    <property type="molecule type" value="Genomic_DNA"/>
</dbReference>
<evidence type="ECO:0000313" key="1">
    <source>
        <dbReference type="EMBL" id="KAK8214785.1"/>
    </source>
</evidence>
<evidence type="ECO:0000313" key="2">
    <source>
        <dbReference type="Proteomes" id="UP001320706"/>
    </source>
</evidence>
<keyword evidence="2" id="KW-1185">Reference proteome</keyword>